<dbReference type="Proteomes" id="UP001152799">
    <property type="component" value="Chromosome 1"/>
</dbReference>
<protein>
    <recommendedName>
        <fullName evidence="3">HTH psq-type domain-containing protein</fullName>
    </recommendedName>
</protein>
<organism evidence="4 5">
    <name type="scientific">Ceutorhynchus assimilis</name>
    <name type="common">cabbage seed weevil</name>
    <dbReference type="NCBI Taxonomy" id="467358"/>
    <lineage>
        <taxon>Eukaryota</taxon>
        <taxon>Metazoa</taxon>
        <taxon>Ecdysozoa</taxon>
        <taxon>Arthropoda</taxon>
        <taxon>Hexapoda</taxon>
        <taxon>Insecta</taxon>
        <taxon>Pterygota</taxon>
        <taxon>Neoptera</taxon>
        <taxon>Endopterygota</taxon>
        <taxon>Coleoptera</taxon>
        <taxon>Polyphaga</taxon>
        <taxon>Cucujiformia</taxon>
        <taxon>Curculionidae</taxon>
        <taxon>Ceutorhynchinae</taxon>
        <taxon>Ceutorhynchus</taxon>
    </lineage>
</organism>
<dbReference type="Gene3D" id="1.10.10.60">
    <property type="entry name" value="Homeodomain-like"/>
    <property type="match status" value="1"/>
</dbReference>
<dbReference type="GO" id="GO:0003677">
    <property type="term" value="F:DNA binding"/>
    <property type="evidence" value="ECO:0007669"/>
    <property type="project" value="InterPro"/>
</dbReference>
<dbReference type="OrthoDB" id="6742042at2759"/>
<evidence type="ECO:0000313" key="4">
    <source>
        <dbReference type="EMBL" id="CAG9759599.1"/>
    </source>
</evidence>
<name>A0A9N9MG54_9CUCU</name>
<dbReference type="AlphaFoldDB" id="A0A9N9MG54"/>
<reference evidence="4" key="1">
    <citation type="submission" date="2022-01" db="EMBL/GenBank/DDBJ databases">
        <authorList>
            <person name="King R."/>
        </authorList>
    </citation>
    <scope>NUCLEOTIDE SEQUENCE</scope>
</reference>
<feature type="region of interest" description="Disordered" evidence="2">
    <location>
        <begin position="251"/>
        <end position="289"/>
    </location>
</feature>
<keyword evidence="5" id="KW-1185">Reference proteome</keyword>
<evidence type="ECO:0000313" key="5">
    <source>
        <dbReference type="Proteomes" id="UP001152799"/>
    </source>
</evidence>
<evidence type="ECO:0000256" key="2">
    <source>
        <dbReference type="SAM" id="MobiDB-lite"/>
    </source>
</evidence>
<proteinExistence type="predicted"/>
<dbReference type="EMBL" id="OU892277">
    <property type="protein sequence ID" value="CAG9759599.1"/>
    <property type="molecule type" value="Genomic_DNA"/>
</dbReference>
<dbReference type="GO" id="GO:0005634">
    <property type="term" value="C:nucleus"/>
    <property type="evidence" value="ECO:0007669"/>
    <property type="project" value="UniProtKB-SubCell"/>
</dbReference>
<dbReference type="SUPFAM" id="SSF46689">
    <property type="entry name" value="Homeodomain-like"/>
    <property type="match status" value="1"/>
</dbReference>
<evidence type="ECO:0000256" key="1">
    <source>
        <dbReference type="ARBA" id="ARBA00004123"/>
    </source>
</evidence>
<dbReference type="Pfam" id="PF05225">
    <property type="entry name" value="HTH_psq"/>
    <property type="match status" value="1"/>
</dbReference>
<dbReference type="InterPro" id="IPR009057">
    <property type="entry name" value="Homeodomain-like_sf"/>
</dbReference>
<sequence length="334" mass="38424">MIELLEHCQFYPAVDLTNRSLFNDSTEIPLVYRDDFNIQKIEIPPLTNVIKNINANIPDGTEIMMPQLHNYIIEISANMVRKYQRTLGVRKYKDYKEEVVEEALGKVTEDNFSIRKASVQYGIPFGTLYNRYKGLHIRSVGRPTLFTPQEELQLVKSAATCGDWGYPFSKEDMQFLAKNYLDKQGKIIPYLTENKPENEGDIGNTLIDFLKEQRFGGGPSTSTRQKKKMVKVVPGKSVTHVTADSEMFEEGTMQNETEDEAIHDEDDEQGREQFNEEEKENENCNTKSTENLESTELKIGSFVLVKMRTVNTNVDKYFILFEWGFIDFTGKTEA</sequence>
<feature type="compositionally biased region" description="Acidic residues" evidence="2">
    <location>
        <begin position="256"/>
        <end position="269"/>
    </location>
</feature>
<dbReference type="InterPro" id="IPR007889">
    <property type="entry name" value="HTH_Psq"/>
</dbReference>
<gene>
    <name evidence="4" type="ORF">CEUTPL_LOCUS346</name>
</gene>
<feature type="domain" description="HTH psq-type" evidence="3">
    <location>
        <begin position="99"/>
        <end position="134"/>
    </location>
</feature>
<accession>A0A9N9MG54</accession>
<comment type="subcellular location">
    <subcellularLocation>
        <location evidence="1">Nucleus</location>
    </subcellularLocation>
</comment>
<evidence type="ECO:0000259" key="3">
    <source>
        <dbReference type="Pfam" id="PF05225"/>
    </source>
</evidence>